<dbReference type="GO" id="GO:0003887">
    <property type="term" value="F:DNA-directed DNA polymerase activity"/>
    <property type="evidence" value="ECO:0007669"/>
    <property type="project" value="UniProtKB-EC"/>
</dbReference>
<dbReference type="RefSeq" id="WP_188365941.1">
    <property type="nucleotide sequence ID" value="NZ_BAABJF010000020.1"/>
</dbReference>
<evidence type="ECO:0000256" key="2">
    <source>
        <dbReference type="ARBA" id="ARBA00022722"/>
    </source>
</evidence>
<dbReference type="SUPFAM" id="SSF53098">
    <property type="entry name" value="Ribonuclease H-like"/>
    <property type="match status" value="1"/>
</dbReference>
<dbReference type="PROSITE" id="PS50164">
    <property type="entry name" value="GIY_YIG"/>
    <property type="match status" value="1"/>
</dbReference>
<keyword evidence="3 8" id="KW-0378">Hydrolase</keyword>
<dbReference type="Pfam" id="PF00929">
    <property type="entry name" value="RNase_T"/>
    <property type="match status" value="1"/>
</dbReference>
<dbReference type="EMBL" id="BMEO01000014">
    <property type="protein sequence ID" value="GGG01474.1"/>
    <property type="molecule type" value="Genomic_DNA"/>
</dbReference>
<proteinExistence type="predicted"/>
<accession>A0A917CXV3</accession>
<dbReference type="GO" id="GO:0003677">
    <property type="term" value="F:DNA binding"/>
    <property type="evidence" value="ECO:0007669"/>
    <property type="project" value="InterPro"/>
</dbReference>
<evidence type="ECO:0000256" key="6">
    <source>
        <dbReference type="ARBA" id="ARBA00049244"/>
    </source>
</evidence>
<dbReference type="SMART" id="SM00465">
    <property type="entry name" value="GIYc"/>
    <property type="match status" value="1"/>
</dbReference>
<dbReference type="InterPro" id="IPR047296">
    <property type="entry name" value="GIY-YIG_UvrC_Cho"/>
</dbReference>
<reference evidence="8" key="1">
    <citation type="journal article" date="2014" name="Int. J. Syst. Evol. Microbiol.">
        <title>Complete genome sequence of Corynebacterium casei LMG S-19264T (=DSM 44701T), isolated from a smear-ripened cheese.</title>
        <authorList>
            <consortium name="US DOE Joint Genome Institute (JGI-PGF)"/>
            <person name="Walter F."/>
            <person name="Albersmeier A."/>
            <person name="Kalinowski J."/>
            <person name="Ruckert C."/>
        </authorList>
    </citation>
    <scope>NUCLEOTIDE SEQUENCE</scope>
    <source>
        <strain evidence="8">CGMCC 1.12181</strain>
    </source>
</reference>
<evidence type="ECO:0000313" key="9">
    <source>
        <dbReference type="Proteomes" id="UP000605253"/>
    </source>
</evidence>
<dbReference type="Gene3D" id="3.30.420.10">
    <property type="entry name" value="Ribonuclease H-like superfamily/Ribonuclease H"/>
    <property type="match status" value="1"/>
</dbReference>
<dbReference type="FunFam" id="3.30.420.10:FF:000045">
    <property type="entry name" value="3'-5' exonuclease DinG"/>
    <property type="match status" value="1"/>
</dbReference>
<evidence type="ECO:0000259" key="7">
    <source>
        <dbReference type="PROSITE" id="PS50164"/>
    </source>
</evidence>
<comment type="subunit">
    <text evidence="5">DNA polymerase III contains a core (composed of alpha, epsilon and theta chains) that associates with a tau subunit. This core dimerizes to form the POLIII' complex. PolIII' associates with the gamma complex (composed of gamma, delta, delta', psi and chi chains) and with the beta chain to form the complete DNA polymerase III complex.</text>
</comment>
<dbReference type="CDD" id="cd10434">
    <property type="entry name" value="GIY-YIG_UvrC_Cho"/>
    <property type="match status" value="1"/>
</dbReference>
<dbReference type="InterPro" id="IPR013520">
    <property type="entry name" value="Ribonucl_H"/>
</dbReference>
<comment type="function">
    <text evidence="4">DNA polymerase III is a complex, multichain enzyme responsible for most of the replicative synthesis in bacteria. The epsilon subunit contain the editing function and is a proofreading 3'-5' exonuclease.</text>
</comment>
<dbReference type="SMART" id="SM00479">
    <property type="entry name" value="EXOIII"/>
    <property type="match status" value="1"/>
</dbReference>
<dbReference type="EC" id="2.7.7.7" evidence="1"/>
<dbReference type="PANTHER" id="PTHR30231">
    <property type="entry name" value="DNA POLYMERASE III SUBUNIT EPSILON"/>
    <property type="match status" value="1"/>
</dbReference>
<feature type="domain" description="GIY-YIG" evidence="7">
    <location>
        <begin position="217"/>
        <end position="295"/>
    </location>
</feature>
<reference evidence="8" key="2">
    <citation type="submission" date="2020-09" db="EMBL/GenBank/DDBJ databases">
        <authorList>
            <person name="Sun Q."/>
            <person name="Zhou Y."/>
        </authorList>
    </citation>
    <scope>NUCLEOTIDE SEQUENCE</scope>
    <source>
        <strain evidence="8">CGMCC 1.12181</strain>
    </source>
</reference>
<comment type="caution">
    <text evidence="8">The sequence shown here is derived from an EMBL/GenBank/DDBJ whole genome shotgun (WGS) entry which is preliminary data.</text>
</comment>
<dbReference type="GO" id="GO:0045004">
    <property type="term" value="P:DNA replication proofreading"/>
    <property type="evidence" value="ECO:0007669"/>
    <property type="project" value="TreeGrafter"/>
</dbReference>
<keyword evidence="2" id="KW-0540">Nuclease</keyword>
<evidence type="ECO:0000256" key="5">
    <source>
        <dbReference type="ARBA" id="ARBA00026073"/>
    </source>
</evidence>
<dbReference type="InterPro" id="IPR012337">
    <property type="entry name" value="RNaseH-like_sf"/>
</dbReference>
<keyword evidence="3 8" id="KW-0269">Exonuclease</keyword>
<dbReference type="CDD" id="cd06127">
    <property type="entry name" value="DEDDh"/>
    <property type="match status" value="1"/>
</dbReference>
<dbReference type="InterPro" id="IPR036397">
    <property type="entry name" value="RNaseH_sf"/>
</dbReference>
<dbReference type="Gene3D" id="3.40.1440.10">
    <property type="entry name" value="GIY-YIG endonuclease"/>
    <property type="match status" value="1"/>
</dbReference>
<name>A0A917CXV3_9GAMM</name>
<dbReference type="GO" id="GO:0008408">
    <property type="term" value="F:3'-5' exonuclease activity"/>
    <property type="evidence" value="ECO:0007669"/>
    <property type="project" value="TreeGrafter"/>
</dbReference>
<dbReference type="PANTHER" id="PTHR30231:SF37">
    <property type="entry name" value="EXODEOXYRIBONUCLEASE 10"/>
    <property type="match status" value="1"/>
</dbReference>
<evidence type="ECO:0000313" key="8">
    <source>
        <dbReference type="EMBL" id="GGG01474.1"/>
    </source>
</evidence>
<dbReference type="Proteomes" id="UP000605253">
    <property type="component" value="Unassembled WGS sequence"/>
</dbReference>
<dbReference type="GO" id="GO:0006289">
    <property type="term" value="P:nucleotide-excision repair"/>
    <property type="evidence" value="ECO:0007669"/>
    <property type="project" value="InterPro"/>
</dbReference>
<dbReference type="GO" id="GO:0005829">
    <property type="term" value="C:cytosol"/>
    <property type="evidence" value="ECO:0007669"/>
    <property type="project" value="TreeGrafter"/>
</dbReference>
<dbReference type="Pfam" id="PF01541">
    <property type="entry name" value="GIY-YIG"/>
    <property type="match status" value="1"/>
</dbReference>
<sequence length="513" mass="59134">MAQSSWLANNKQQILSSGFPEKMVILDVETTGGKASYHRIIEIGLWFVENGQLVDRWQTFINPERSLPPKITELTGITLNDLKDAPTFADIADELWDWLQDRVLVAHYARFDYGFLKNEFRRLGRDYRTKPLCSVKLSRRLFPECKRHGLDVIIKRFDLVIENRHRALDDALMIYQFFAQISLLHDAQKVATACRELIQDATLPIQLPPEQVANLPNAPGVYYFYDNKDRLLYIGKSVNLKNRVLNHFSQDHSQRKDFKLHNQIAHIDYRRTPSDLGACLLENQEIKKHLPVHNVRLRRVKKMFQICLRGSHGDAQGIHIKPVAADEVPDTDKQEYGLFRTVRHASEYLRQLADQHRLCHRILGLERAVAGRHSPCFRFQLKRCAGACCGQEDIKDHNQRLRQALLKTQIKDWPWESAVVVIEQSCHEPDLTWLHLIDGWVYVAALTSMAELSDYGYERINQSAVISSDVVHKNPIRPAGFNLDVYHILNRFLGSKQALNSQPALSVLPLQSC</sequence>
<dbReference type="InterPro" id="IPR000305">
    <property type="entry name" value="GIY-YIG_endonuc"/>
</dbReference>
<evidence type="ECO:0000256" key="1">
    <source>
        <dbReference type="ARBA" id="ARBA00012417"/>
    </source>
</evidence>
<evidence type="ECO:0000256" key="3">
    <source>
        <dbReference type="ARBA" id="ARBA00022839"/>
    </source>
</evidence>
<dbReference type="SUPFAM" id="SSF82771">
    <property type="entry name" value="GIY-YIG endonuclease"/>
    <property type="match status" value="1"/>
</dbReference>
<comment type="catalytic activity">
    <reaction evidence="6">
        <text>DNA(n) + a 2'-deoxyribonucleoside 5'-triphosphate = DNA(n+1) + diphosphate</text>
        <dbReference type="Rhea" id="RHEA:22508"/>
        <dbReference type="Rhea" id="RHEA-COMP:17339"/>
        <dbReference type="Rhea" id="RHEA-COMP:17340"/>
        <dbReference type="ChEBI" id="CHEBI:33019"/>
        <dbReference type="ChEBI" id="CHEBI:61560"/>
        <dbReference type="ChEBI" id="CHEBI:173112"/>
        <dbReference type="EC" id="2.7.7.7"/>
    </reaction>
</comment>
<dbReference type="InterPro" id="IPR006054">
    <property type="entry name" value="DnaQ"/>
</dbReference>
<dbReference type="InterPro" id="IPR035901">
    <property type="entry name" value="GIY-YIG_endonuc_sf"/>
</dbReference>
<protein>
    <recommendedName>
        <fullName evidence="1">DNA-directed DNA polymerase</fullName>
        <ecNumber evidence="1">2.7.7.7</ecNumber>
    </recommendedName>
</protein>
<organism evidence="8 9">
    <name type="scientific">Marinicella pacifica</name>
    <dbReference type="NCBI Taxonomy" id="1171543"/>
    <lineage>
        <taxon>Bacteria</taxon>
        <taxon>Pseudomonadati</taxon>
        <taxon>Pseudomonadota</taxon>
        <taxon>Gammaproteobacteria</taxon>
        <taxon>Lysobacterales</taxon>
        <taxon>Marinicellaceae</taxon>
        <taxon>Marinicella</taxon>
    </lineage>
</organism>
<keyword evidence="9" id="KW-1185">Reference proteome</keyword>
<gene>
    <name evidence="8" type="ORF">GCM10011365_23370</name>
</gene>
<dbReference type="AlphaFoldDB" id="A0A917CXV3"/>
<dbReference type="NCBIfam" id="TIGR00573">
    <property type="entry name" value="dnaq"/>
    <property type="match status" value="1"/>
</dbReference>
<evidence type="ECO:0000256" key="4">
    <source>
        <dbReference type="ARBA" id="ARBA00025483"/>
    </source>
</evidence>